<dbReference type="RefSeq" id="WP_015752981.1">
    <property type="nucleotide sequence ID" value="NC_013222.1"/>
</dbReference>
<dbReference type="SUPFAM" id="SSF49785">
    <property type="entry name" value="Galactose-binding domain-like"/>
    <property type="match status" value="1"/>
</dbReference>
<evidence type="ECO:0000256" key="1">
    <source>
        <dbReference type="ARBA" id="ARBA00022670"/>
    </source>
</evidence>
<accession>A4CH16</accession>
<proteinExistence type="predicted"/>
<dbReference type="InterPro" id="IPR024079">
    <property type="entry name" value="MetalloPept_cat_dom_sf"/>
</dbReference>
<dbReference type="Pfam" id="PF01483">
    <property type="entry name" value="P_proprotein"/>
    <property type="match status" value="1"/>
</dbReference>
<dbReference type="InterPro" id="IPR013783">
    <property type="entry name" value="Ig-like_fold"/>
</dbReference>
<dbReference type="HOGENOM" id="CLU_006954_0_0_10"/>
<dbReference type="NCBIfam" id="TIGR04183">
    <property type="entry name" value="Por_Secre_tail"/>
    <property type="match status" value="1"/>
</dbReference>
<evidence type="ECO:0000256" key="2">
    <source>
        <dbReference type="ARBA" id="ARBA00022729"/>
    </source>
</evidence>
<dbReference type="AlphaFoldDB" id="A4CH16"/>
<dbReference type="KEGG" id="rbi:RB2501_04980"/>
<evidence type="ECO:0000259" key="4">
    <source>
        <dbReference type="PROSITE" id="PS51829"/>
    </source>
</evidence>
<dbReference type="GO" id="GO:0008237">
    <property type="term" value="F:metallopeptidase activity"/>
    <property type="evidence" value="ECO:0007669"/>
    <property type="project" value="InterPro"/>
</dbReference>
<dbReference type="STRING" id="313596.RB2501_04980"/>
<dbReference type="SUPFAM" id="SSF49265">
    <property type="entry name" value="Fibronectin type III"/>
    <property type="match status" value="1"/>
</dbReference>
<dbReference type="GO" id="GO:0006508">
    <property type="term" value="P:proteolysis"/>
    <property type="evidence" value="ECO:0007669"/>
    <property type="project" value="UniProtKB-KW"/>
</dbReference>
<keyword evidence="1" id="KW-0645">Protease</keyword>
<dbReference type="SUPFAM" id="SSF103647">
    <property type="entry name" value="TSP type-3 repeat"/>
    <property type="match status" value="1"/>
</dbReference>
<evidence type="ECO:0000313" key="6">
    <source>
        <dbReference type="Proteomes" id="UP000009049"/>
    </source>
</evidence>
<dbReference type="Proteomes" id="UP000009049">
    <property type="component" value="Chromosome"/>
</dbReference>
<evidence type="ECO:0000256" key="3">
    <source>
        <dbReference type="ARBA" id="ARBA00022801"/>
    </source>
</evidence>
<dbReference type="GO" id="GO:0005509">
    <property type="term" value="F:calcium ion binding"/>
    <property type="evidence" value="ECO:0007669"/>
    <property type="project" value="InterPro"/>
</dbReference>
<dbReference type="Pfam" id="PF13583">
    <property type="entry name" value="Reprolysin_4"/>
    <property type="match status" value="1"/>
</dbReference>
<dbReference type="SUPFAM" id="SSF55486">
    <property type="entry name" value="Metalloproteases ('zincins'), catalytic domain"/>
    <property type="match status" value="1"/>
</dbReference>
<gene>
    <name evidence="5" type="ordered locus">RB2501_04980</name>
</gene>
<name>A4CH16_ROBBH</name>
<dbReference type="EMBL" id="CP001712">
    <property type="protein sequence ID" value="EAR16224.1"/>
    <property type="molecule type" value="Genomic_DNA"/>
</dbReference>
<dbReference type="eggNOG" id="COG4935">
    <property type="taxonomic scope" value="Bacteria"/>
</dbReference>
<feature type="domain" description="P/Homo B" evidence="4">
    <location>
        <begin position="813"/>
        <end position="964"/>
    </location>
</feature>
<sequence>MWERDNAIQLRRTASGELLKPQEGSGFTLDEMGMRRALEELNGNPGSAKRMYFPDSRGELQPYLVRERSVMAPELQERYPEIRSYLGVSPENPARRIRFSMSPSGFQGMVSEPGREASGFLEKVPGSGARYLLYRRDQKEALPSAWKCGTRAYREFAKPASSRAAKLVDDQLLRTYRLAVATTGEYAEYHGGTVGSALSAVNATLTRINEVFETDLAISLVLVAGNDQVIYTDPSTDPFGGNFSSEVQTTLDAQIGSANYDIGHLFHRGSEAGNAGFIGAVCSENRKGSAYAATPTPEGDRFDLDFVAHEMGHQFGANHTWSFDSEGSGVQAEPASGTTIMGYAGIAEGNNVAQQGDDYFHYFSIVQIAQYVAGTSCASTTALANNPPAVNPLPDYFIPAGTAFVLEADASDPDASDILTYAWEQVDDGVVTRASFGPQNPSGANFRSLPPGVSPSRYFPRLSRVASGNLTQVSPASGSAWETVSEIERDMTFALTVRDNAPGGGQVASDLVSVRVVSQPDAFRVISQQSTQNFAGGSIQTISWETGATNQAPINCQEVDIFLSLNSGQDFPVLLASGVPNTGSAQVQLPGTATTGGRIMVKASDNIFFSVNQADFTITQQPFVLAAQELEAVGCQPVDAVYDFTYHNFDGFAEEVTLGVSGLPAGLGSGFSSPTVQTDGTDLTLTITNTAAAAPGLYPLVITGTAPGGNFNLPVQLRLTDGSFTAPALLSPEADATDVGLVPRLQWEATQEATSYRVQLALDAGFSGILVDEVVYLAEYQPEELLPDTTYFWRVRPINDCGQGAFGAAASFRTIATDCKTLTAQGTPITISSTGTPTVTSSIFFADDQTVIGARVGLDLSHSYLADLVIKLRSPAGTEITLISNSCAEANDVDATFDADAPSFICGNNPAISGLVRPLGSLNAFDGESSFGEWVLIVEDTAPADGGALNGFSLELCVEGQFRPDADGDGVFDDGDDLCPGTPPGAVVDANGCPVYRFAPDQFDIAISGEKCVGTDDGAIRVTASRSLDYTITIRGNGLDESGAFSNSFELRNLATGQYDICISGTDGPITYEAQCYTVTIGSPDPLSVLVSRSAGGSGIDLDLDGAVSYVVSLNGEERTVGSGPLHLELQPGNNDLKVTAVPACKGSYEASYFSSDSISAAPNPFSDRIGLYLPDIREPVTLELFNTSGRLLYRSARQPLSHNEEFSLPVLPSGLYLLRVQSGQQEALLKVFRR</sequence>
<evidence type="ECO:0000313" key="5">
    <source>
        <dbReference type="EMBL" id="EAR16224.1"/>
    </source>
</evidence>
<dbReference type="InterPro" id="IPR002884">
    <property type="entry name" value="P_dom"/>
</dbReference>
<dbReference type="GO" id="GO:0004252">
    <property type="term" value="F:serine-type endopeptidase activity"/>
    <property type="evidence" value="ECO:0007669"/>
    <property type="project" value="InterPro"/>
</dbReference>
<organism evidence="5 6">
    <name type="scientific">Robiginitalea biformata (strain ATCC BAA-864 / DSM 15991 / KCTC 12146 / HTCC2501)</name>
    <dbReference type="NCBI Taxonomy" id="313596"/>
    <lineage>
        <taxon>Bacteria</taxon>
        <taxon>Pseudomonadati</taxon>
        <taxon>Bacteroidota</taxon>
        <taxon>Flavobacteriia</taxon>
        <taxon>Flavobacteriales</taxon>
        <taxon>Flavobacteriaceae</taxon>
        <taxon>Robiginitalea</taxon>
    </lineage>
</organism>
<dbReference type="InterPro" id="IPR028974">
    <property type="entry name" value="TSP_type-3_rpt"/>
</dbReference>
<dbReference type="InterPro" id="IPR008979">
    <property type="entry name" value="Galactose-bd-like_sf"/>
</dbReference>
<dbReference type="Gene3D" id="3.40.390.10">
    <property type="entry name" value="Collagenase (Catalytic Domain)"/>
    <property type="match status" value="1"/>
</dbReference>
<keyword evidence="6" id="KW-1185">Reference proteome</keyword>
<keyword evidence="3" id="KW-0378">Hydrolase</keyword>
<dbReference type="PROSITE" id="PS51829">
    <property type="entry name" value="P_HOMO_B"/>
    <property type="match status" value="1"/>
</dbReference>
<dbReference type="Gene3D" id="2.60.40.10">
    <property type="entry name" value="Immunoglobulins"/>
    <property type="match status" value="2"/>
</dbReference>
<keyword evidence="2" id="KW-0732">Signal</keyword>
<dbReference type="InterPro" id="IPR036116">
    <property type="entry name" value="FN3_sf"/>
</dbReference>
<dbReference type="Gene3D" id="2.60.120.260">
    <property type="entry name" value="Galactose-binding domain-like"/>
    <property type="match status" value="1"/>
</dbReference>
<reference evidence="5 6" key="1">
    <citation type="journal article" date="2009" name="J. Bacteriol.">
        <title>Complete genome sequence of Robiginitalea biformata HTCC2501.</title>
        <authorList>
            <person name="Oh H.M."/>
            <person name="Giovannoni S.J."/>
            <person name="Lee K."/>
            <person name="Ferriera S."/>
            <person name="Johnson J."/>
            <person name="Cho J.C."/>
        </authorList>
    </citation>
    <scope>NUCLEOTIDE SEQUENCE [LARGE SCALE GENOMIC DNA]</scope>
    <source>
        <strain evidence="6">ATCC BAA-864 / HTCC2501 / KCTC 12146</strain>
    </source>
</reference>
<protein>
    <recommendedName>
        <fullName evidence="4">P/Homo B domain-containing protein</fullName>
    </recommendedName>
</protein>
<dbReference type="InterPro" id="IPR026444">
    <property type="entry name" value="Secre_tail"/>
</dbReference>